<proteinExistence type="predicted"/>
<dbReference type="EMBL" id="FLRB01000010">
    <property type="protein sequence ID" value="SBT20971.1"/>
    <property type="molecule type" value="Genomic_DNA"/>
</dbReference>
<dbReference type="RefSeq" id="WP_170756309.1">
    <property type="nucleotide sequence ID" value="NZ_FLRA01000031.1"/>
</dbReference>
<dbReference type="EMBL" id="FLRA01000031">
    <property type="protein sequence ID" value="SBT19281.1"/>
    <property type="molecule type" value="Genomic_DNA"/>
</dbReference>
<protein>
    <submittedName>
        <fullName evidence="1">Uncharacterized protein</fullName>
    </submittedName>
</protein>
<accession>A0A1C3JVK0</accession>
<name>A0A1C3JVK0_9GAMM</name>
<dbReference type="AlphaFoldDB" id="A0A1C3JVK0"/>
<gene>
    <name evidence="1" type="ORF">MGA5115_03443</name>
    <name evidence="2" type="ORF">MGA5116_01558</name>
</gene>
<evidence type="ECO:0000313" key="4">
    <source>
        <dbReference type="Proteomes" id="UP000092871"/>
    </source>
</evidence>
<reference evidence="2 3" key="1">
    <citation type="submission" date="2016-06" db="EMBL/GenBank/DDBJ databases">
        <authorList>
            <person name="Rodrigo-Torres L."/>
            <person name="Arahal D.R."/>
        </authorList>
    </citation>
    <scope>NUCLEOTIDE SEQUENCE [LARGE SCALE GENOMIC DNA]</scope>
    <source>
        <strain evidence="2 3">CECT 5116</strain>
    </source>
</reference>
<evidence type="ECO:0000313" key="1">
    <source>
        <dbReference type="EMBL" id="SBT19281.1"/>
    </source>
</evidence>
<reference evidence="1 4" key="2">
    <citation type="submission" date="2016-06" db="EMBL/GenBank/DDBJ databases">
        <authorList>
            <person name="Kjaerup R.B."/>
            <person name="Dalgaard T.S."/>
            <person name="Juul-Madsen H.R."/>
        </authorList>
    </citation>
    <scope>NUCLEOTIDE SEQUENCE [LARGE SCALE GENOMIC DNA]</scope>
    <source>
        <strain evidence="1 4">CECT 5115</strain>
    </source>
</reference>
<dbReference type="Proteomes" id="UP000092871">
    <property type="component" value="Unassembled WGS sequence"/>
</dbReference>
<sequence length="50" mass="5812">MKNVITLMDSEAIVDLNDPWVLMLKQNYWRSVRVCTEQPSAGKSDILVRF</sequence>
<evidence type="ECO:0000313" key="2">
    <source>
        <dbReference type="EMBL" id="SBT20971.1"/>
    </source>
</evidence>
<keyword evidence="3" id="KW-1185">Reference proteome</keyword>
<dbReference type="Proteomes" id="UP000092840">
    <property type="component" value="Unassembled WGS sequence"/>
</dbReference>
<evidence type="ECO:0000313" key="3">
    <source>
        <dbReference type="Proteomes" id="UP000092840"/>
    </source>
</evidence>
<organism evidence="1 4">
    <name type="scientific">Marinomonas gallaica</name>
    <dbReference type="NCBI Taxonomy" id="1806667"/>
    <lineage>
        <taxon>Bacteria</taxon>
        <taxon>Pseudomonadati</taxon>
        <taxon>Pseudomonadota</taxon>
        <taxon>Gammaproteobacteria</taxon>
        <taxon>Oceanospirillales</taxon>
        <taxon>Oceanospirillaceae</taxon>
        <taxon>Marinomonas</taxon>
    </lineage>
</organism>